<dbReference type="KEGG" id="dha:DEHA2C06556g"/>
<dbReference type="HOGENOM" id="CLU_3159972_0_0_1"/>
<dbReference type="VEuPathDB" id="FungiDB:DEHA2C06556g"/>
<dbReference type="EMBL" id="CR382135">
    <property type="protein sequence ID" value="CAG86028.1"/>
    <property type="molecule type" value="Genomic_DNA"/>
</dbReference>
<dbReference type="GeneID" id="2900501"/>
<dbReference type="RefSeq" id="XP_457970.1">
    <property type="nucleotide sequence ID" value="XM_457970.1"/>
</dbReference>
<keyword evidence="2" id="KW-1185">Reference proteome</keyword>
<name>Q6BUZ9_DEBHA</name>
<protein>
    <submittedName>
        <fullName evidence="1">DEHA2C06556p</fullName>
    </submittedName>
</protein>
<proteinExistence type="predicted"/>
<sequence length="48" mass="5188">MGVTGDVNPIDIIGFFGGIGSELKLGKRDNSGRSIKINKNDTHIIQNF</sequence>
<dbReference type="Proteomes" id="UP000000599">
    <property type="component" value="Chromosome C"/>
</dbReference>
<gene>
    <name evidence="1" type="ordered locus">DEHA2C06556g</name>
</gene>
<reference evidence="1 2" key="1">
    <citation type="journal article" date="2004" name="Nature">
        <title>Genome evolution in yeasts.</title>
        <authorList>
            <consortium name="Genolevures"/>
            <person name="Dujon B."/>
            <person name="Sherman D."/>
            <person name="Fischer G."/>
            <person name="Durrens P."/>
            <person name="Casaregola S."/>
            <person name="Lafontaine I."/>
            <person name="de Montigny J."/>
            <person name="Marck C."/>
            <person name="Neuveglise C."/>
            <person name="Talla E."/>
            <person name="Goffard N."/>
            <person name="Frangeul L."/>
            <person name="Aigle M."/>
            <person name="Anthouard V."/>
            <person name="Babour A."/>
            <person name="Barbe V."/>
            <person name="Barnay S."/>
            <person name="Blanchin S."/>
            <person name="Beckerich J.M."/>
            <person name="Beyne E."/>
            <person name="Bleykasten C."/>
            <person name="Boisrame A."/>
            <person name="Boyer J."/>
            <person name="Cattolico L."/>
            <person name="Confanioleri F."/>
            <person name="de Daruvar A."/>
            <person name="Despons L."/>
            <person name="Fabre E."/>
            <person name="Fairhead C."/>
            <person name="Ferry-Dumazet H."/>
            <person name="Groppi A."/>
            <person name="Hantraye F."/>
            <person name="Hennequin C."/>
            <person name="Jauniaux N."/>
            <person name="Joyet P."/>
            <person name="Kachouri R."/>
            <person name="Kerrest A."/>
            <person name="Koszul R."/>
            <person name="Lemaire M."/>
            <person name="Lesur I."/>
            <person name="Ma L."/>
            <person name="Muller H."/>
            <person name="Nicaud J.M."/>
            <person name="Nikolski M."/>
            <person name="Oztas S."/>
            <person name="Ozier-Kalogeropoulos O."/>
            <person name="Pellenz S."/>
            <person name="Potier S."/>
            <person name="Richard G.F."/>
            <person name="Straub M.L."/>
            <person name="Suleau A."/>
            <person name="Swennene D."/>
            <person name="Tekaia F."/>
            <person name="Wesolowski-Louvel M."/>
            <person name="Westhof E."/>
            <person name="Wirth B."/>
            <person name="Zeniou-Meyer M."/>
            <person name="Zivanovic I."/>
            <person name="Bolotin-Fukuhara M."/>
            <person name="Thierry A."/>
            <person name="Bouchier C."/>
            <person name="Caudron B."/>
            <person name="Scarpelli C."/>
            <person name="Gaillardin C."/>
            <person name="Weissenbach J."/>
            <person name="Wincker P."/>
            <person name="Souciet J.L."/>
        </authorList>
    </citation>
    <scope>NUCLEOTIDE SEQUENCE [LARGE SCALE GENOMIC DNA]</scope>
    <source>
        <strain evidence="2">ATCC 36239 / CBS 767 / BCRC 21394 / JCM 1990 / NBRC 0083 / IGC 2968</strain>
    </source>
</reference>
<evidence type="ECO:0000313" key="2">
    <source>
        <dbReference type="Proteomes" id="UP000000599"/>
    </source>
</evidence>
<evidence type="ECO:0000313" key="1">
    <source>
        <dbReference type="EMBL" id="CAG86028.1"/>
    </source>
</evidence>
<organism evidence="1 2">
    <name type="scientific">Debaryomyces hansenii (strain ATCC 36239 / CBS 767 / BCRC 21394 / JCM 1990 / NBRC 0083 / IGC 2968)</name>
    <name type="common">Yeast</name>
    <name type="synonym">Torulaspora hansenii</name>
    <dbReference type="NCBI Taxonomy" id="284592"/>
    <lineage>
        <taxon>Eukaryota</taxon>
        <taxon>Fungi</taxon>
        <taxon>Dikarya</taxon>
        <taxon>Ascomycota</taxon>
        <taxon>Saccharomycotina</taxon>
        <taxon>Pichiomycetes</taxon>
        <taxon>Debaryomycetaceae</taxon>
        <taxon>Debaryomyces</taxon>
    </lineage>
</organism>
<accession>Q6BUZ9</accession>
<dbReference type="AlphaFoldDB" id="Q6BUZ9"/>
<dbReference type="InParanoid" id="Q6BUZ9"/>